<dbReference type="STRING" id="1656094.BFC18_14495"/>
<organism evidence="3 4">
    <name type="scientific">Alteromonas confluentis</name>
    <dbReference type="NCBI Taxonomy" id="1656094"/>
    <lineage>
        <taxon>Bacteria</taxon>
        <taxon>Pseudomonadati</taxon>
        <taxon>Pseudomonadota</taxon>
        <taxon>Gammaproteobacteria</taxon>
        <taxon>Alteromonadales</taxon>
        <taxon>Alteromonadaceae</taxon>
        <taxon>Alteromonas/Salinimonas group</taxon>
        <taxon>Alteromonas</taxon>
    </lineage>
</organism>
<evidence type="ECO:0000259" key="2">
    <source>
        <dbReference type="Pfam" id="PF05569"/>
    </source>
</evidence>
<dbReference type="Pfam" id="PF05569">
    <property type="entry name" value="Peptidase_M56"/>
    <property type="match status" value="1"/>
</dbReference>
<sequence length="306" mass="34352">MAILTELFSWLILLVLLSWCVSGLWAGIKRPVEKLVPSLQIHTMMLLVATPVVVATFTLWFYQFPAFSDWLVRDHCHDGNCSPHYLYLPASLSFSHILLLLGVVAIATAILIVIRTVRLNARYTRALKSFSKRAPESLYRVVDSEQVSAWCAGFFSPQVYVTSGLVASASKDELHLIVLHELNHVRRLDNLKRALASVLMCCWLPPLRRAFSSQLANALEIRSDVYAMKTADEKDVEKLPVDLCARDATTSIHSEGRRAILGALLSRPDASIYGAAMVYLAMTLWLFLLFAITVRLAHPLLEYLLQ</sequence>
<dbReference type="InterPro" id="IPR052173">
    <property type="entry name" value="Beta-lactam_resp_regulator"/>
</dbReference>
<keyword evidence="1" id="KW-0812">Transmembrane</keyword>
<feature type="transmembrane region" description="Helical" evidence="1">
    <location>
        <begin position="39"/>
        <end position="62"/>
    </location>
</feature>
<dbReference type="AlphaFoldDB" id="A0A1E7ZAC7"/>
<protein>
    <recommendedName>
        <fullName evidence="2">Peptidase M56 domain-containing protein</fullName>
    </recommendedName>
</protein>
<dbReference type="EMBL" id="MDHN01000029">
    <property type="protein sequence ID" value="OFC70374.1"/>
    <property type="molecule type" value="Genomic_DNA"/>
</dbReference>
<dbReference type="InterPro" id="IPR008756">
    <property type="entry name" value="Peptidase_M56"/>
</dbReference>
<keyword evidence="4" id="KW-1185">Reference proteome</keyword>
<dbReference type="Proteomes" id="UP000175691">
    <property type="component" value="Unassembled WGS sequence"/>
</dbReference>
<feature type="transmembrane region" description="Helical" evidence="1">
    <location>
        <begin position="7"/>
        <end position="27"/>
    </location>
</feature>
<dbReference type="Gene3D" id="3.30.2010.10">
    <property type="entry name" value="Metalloproteases ('zincins'), catalytic domain"/>
    <property type="match status" value="1"/>
</dbReference>
<reference evidence="3 4" key="1">
    <citation type="submission" date="2016-08" db="EMBL/GenBank/DDBJ databases">
        <authorList>
            <person name="Seilhamer J.J."/>
        </authorList>
    </citation>
    <scope>NUCLEOTIDE SEQUENCE [LARGE SCALE GENOMIC DNA]</scope>
    <source>
        <strain evidence="3 4">KCTC 42603</strain>
    </source>
</reference>
<feature type="domain" description="Peptidase M56" evidence="2">
    <location>
        <begin position="100"/>
        <end position="230"/>
    </location>
</feature>
<dbReference type="RefSeq" id="WP_070126017.1">
    <property type="nucleotide sequence ID" value="NZ_MDHN01000029.1"/>
</dbReference>
<feature type="transmembrane region" description="Helical" evidence="1">
    <location>
        <begin position="94"/>
        <end position="114"/>
    </location>
</feature>
<gene>
    <name evidence="3" type="ORF">BFC18_14495</name>
</gene>
<dbReference type="PANTHER" id="PTHR34978:SF3">
    <property type="entry name" value="SLR0241 PROTEIN"/>
    <property type="match status" value="1"/>
</dbReference>
<accession>A0A1E7ZAC7</accession>
<dbReference type="PANTHER" id="PTHR34978">
    <property type="entry name" value="POSSIBLE SENSOR-TRANSDUCER PROTEIN BLAR"/>
    <property type="match status" value="1"/>
</dbReference>
<name>A0A1E7ZAC7_9ALTE</name>
<dbReference type="OrthoDB" id="6388556at2"/>
<keyword evidence="1" id="KW-0472">Membrane</keyword>
<evidence type="ECO:0000256" key="1">
    <source>
        <dbReference type="SAM" id="Phobius"/>
    </source>
</evidence>
<comment type="caution">
    <text evidence="3">The sequence shown here is derived from an EMBL/GenBank/DDBJ whole genome shotgun (WGS) entry which is preliminary data.</text>
</comment>
<keyword evidence="1" id="KW-1133">Transmembrane helix</keyword>
<evidence type="ECO:0000313" key="3">
    <source>
        <dbReference type="EMBL" id="OFC70374.1"/>
    </source>
</evidence>
<feature type="transmembrane region" description="Helical" evidence="1">
    <location>
        <begin position="276"/>
        <end position="297"/>
    </location>
</feature>
<evidence type="ECO:0000313" key="4">
    <source>
        <dbReference type="Proteomes" id="UP000175691"/>
    </source>
</evidence>
<proteinExistence type="predicted"/>